<reference evidence="2 3" key="1">
    <citation type="submission" date="2022-09" db="EMBL/GenBank/DDBJ databases">
        <authorList>
            <person name="Palmer J.M."/>
        </authorList>
    </citation>
    <scope>NUCLEOTIDE SEQUENCE [LARGE SCALE GENOMIC DNA]</scope>
    <source>
        <strain evidence="2 3">DSM 7382</strain>
    </source>
</reference>
<gene>
    <name evidence="2" type="ORF">QCA50_013503</name>
</gene>
<dbReference type="Proteomes" id="UP001385951">
    <property type="component" value="Unassembled WGS sequence"/>
</dbReference>
<dbReference type="InterPro" id="IPR036947">
    <property type="entry name" value="POLO_box_dom_sf"/>
</dbReference>
<dbReference type="SUPFAM" id="SSF82615">
    <property type="entry name" value="Polo-box domain"/>
    <property type="match status" value="1"/>
</dbReference>
<organism evidence="2 3">
    <name type="scientific">Cerrena zonata</name>
    <dbReference type="NCBI Taxonomy" id="2478898"/>
    <lineage>
        <taxon>Eukaryota</taxon>
        <taxon>Fungi</taxon>
        <taxon>Dikarya</taxon>
        <taxon>Basidiomycota</taxon>
        <taxon>Agaricomycotina</taxon>
        <taxon>Agaricomycetes</taxon>
        <taxon>Polyporales</taxon>
        <taxon>Cerrenaceae</taxon>
        <taxon>Cerrena</taxon>
    </lineage>
</organism>
<dbReference type="AlphaFoldDB" id="A0AAW0FR39"/>
<sequence>MKHLIIFKLTNDVLQSNPTDHSKVILSSQGLVVTHIDKTYHISRCDGTLSEIMAQPLRPALSKPSSTNGSSTSKEISVSLFVMDTSDARQRPTSQRTYIYV</sequence>
<dbReference type="InterPro" id="IPR000959">
    <property type="entry name" value="POLO_box_dom"/>
</dbReference>
<name>A0AAW0FR39_9APHY</name>
<evidence type="ECO:0000313" key="2">
    <source>
        <dbReference type="EMBL" id="KAK7683241.1"/>
    </source>
</evidence>
<evidence type="ECO:0000259" key="1">
    <source>
        <dbReference type="Pfam" id="PF00659"/>
    </source>
</evidence>
<proteinExistence type="predicted"/>
<accession>A0AAW0FR39</accession>
<protein>
    <recommendedName>
        <fullName evidence="1">POLO box domain-containing protein</fullName>
    </recommendedName>
</protein>
<evidence type="ECO:0000313" key="3">
    <source>
        <dbReference type="Proteomes" id="UP001385951"/>
    </source>
</evidence>
<dbReference type="EMBL" id="JASBNA010000031">
    <property type="protein sequence ID" value="KAK7683241.1"/>
    <property type="molecule type" value="Genomic_DNA"/>
</dbReference>
<feature type="domain" description="POLO box" evidence="1">
    <location>
        <begin position="2"/>
        <end position="41"/>
    </location>
</feature>
<dbReference type="Pfam" id="PF00659">
    <property type="entry name" value="POLO_box"/>
    <property type="match status" value="1"/>
</dbReference>
<keyword evidence="3" id="KW-1185">Reference proteome</keyword>
<dbReference type="Gene3D" id="3.30.1120.30">
    <property type="entry name" value="POLO box domain"/>
    <property type="match status" value="1"/>
</dbReference>
<comment type="caution">
    <text evidence="2">The sequence shown here is derived from an EMBL/GenBank/DDBJ whole genome shotgun (WGS) entry which is preliminary data.</text>
</comment>